<evidence type="ECO:0000313" key="1">
    <source>
        <dbReference type="EMBL" id="MCP2309346.1"/>
    </source>
</evidence>
<name>A0ABT1IWU4_9ACTN</name>
<reference evidence="1 2" key="1">
    <citation type="submission" date="2022-06" db="EMBL/GenBank/DDBJ databases">
        <title>Sequencing the genomes of 1000 actinobacteria strains.</title>
        <authorList>
            <person name="Klenk H.-P."/>
        </authorList>
    </citation>
    <scope>NUCLEOTIDE SEQUENCE [LARGE SCALE GENOMIC DNA]</scope>
    <source>
        <strain evidence="1 2">DSM 41656</strain>
    </source>
</reference>
<evidence type="ECO:0000313" key="2">
    <source>
        <dbReference type="Proteomes" id="UP001206483"/>
    </source>
</evidence>
<dbReference type="RefSeq" id="WP_253796374.1">
    <property type="nucleotide sequence ID" value="NZ_BAAAUB010000025.1"/>
</dbReference>
<gene>
    <name evidence="1" type="ORF">FHR36_002470</name>
</gene>
<organism evidence="1 2">
    <name type="scientific">Kitasatospora paracochleata</name>
    <dbReference type="NCBI Taxonomy" id="58354"/>
    <lineage>
        <taxon>Bacteria</taxon>
        <taxon>Bacillati</taxon>
        <taxon>Actinomycetota</taxon>
        <taxon>Actinomycetes</taxon>
        <taxon>Kitasatosporales</taxon>
        <taxon>Streptomycetaceae</taxon>
        <taxon>Kitasatospora</taxon>
    </lineage>
</organism>
<proteinExistence type="predicted"/>
<accession>A0ABT1IWU4</accession>
<keyword evidence="2" id="KW-1185">Reference proteome</keyword>
<comment type="caution">
    <text evidence="1">The sequence shown here is derived from an EMBL/GenBank/DDBJ whole genome shotgun (WGS) entry which is preliminary data.</text>
</comment>
<protein>
    <submittedName>
        <fullName evidence="1">Uncharacterized protein</fullName>
    </submittedName>
</protein>
<dbReference type="EMBL" id="JAMZDX010000002">
    <property type="protein sequence ID" value="MCP2309346.1"/>
    <property type="molecule type" value="Genomic_DNA"/>
</dbReference>
<sequence>MHGYGHPPLAGTETVRRRLYCLHLVLVMVIETSYRGHTDTAQYDWARRRLTEVMALLG</sequence>
<dbReference type="Proteomes" id="UP001206483">
    <property type="component" value="Unassembled WGS sequence"/>
</dbReference>